<evidence type="ECO:0000313" key="3">
    <source>
        <dbReference type="EMBL" id="MCD1295505.1"/>
    </source>
</evidence>
<organism evidence="3 4">
    <name type="scientific">Methanooceanicella nereidis</name>
    <dbReference type="NCBI Taxonomy" id="2052831"/>
    <lineage>
        <taxon>Archaea</taxon>
        <taxon>Methanobacteriati</taxon>
        <taxon>Methanobacteriota</taxon>
        <taxon>Stenosarchaea group</taxon>
        <taxon>Methanomicrobia</taxon>
        <taxon>Methanocellales</taxon>
        <taxon>Methanocellaceae</taxon>
        <taxon>Methanooceanicella</taxon>
    </lineage>
</organism>
<proteinExistence type="inferred from homology"/>
<keyword evidence="4" id="KW-1185">Reference proteome</keyword>
<dbReference type="GO" id="GO:0097367">
    <property type="term" value="F:carbohydrate derivative binding"/>
    <property type="evidence" value="ECO:0007669"/>
    <property type="project" value="InterPro"/>
</dbReference>
<dbReference type="GO" id="GO:0016853">
    <property type="term" value="F:isomerase activity"/>
    <property type="evidence" value="ECO:0007669"/>
    <property type="project" value="InterPro"/>
</dbReference>
<dbReference type="CDD" id="cd05005">
    <property type="entry name" value="SIS_PHI"/>
    <property type="match status" value="1"/>
</dbReference>
<dbReference type="AlphaFoldDB" id="A0AAP2RF96"/>
<dbReference type="InterPro" id="IPR001347">
    <property type="entry name" value="SIS_dom"/>
</dbReference>
<gene>
    <name evidence="3" type="primary">hxlB</name>
    <name evidence="3" type="ORF">CUJ83_10890</name>
</gene>
<evidence type="ECO:0000313" key="4">
    <source>
        <dbReference type="Proteomes" id="UP001320159"/>
    </source>
</evidence>
<accession>A0AAP2RF96</accession>
<dbReference type="PANTHER" id="PTHR43443">
    <property type="entry name" value="3-HEXULOSE-6-PHOSPHATE ISOMERASE"/>
    <property type="match status" value="1"/>
</dbReference>
<dbReference type="Pfam" id="PF01380">
    <property type="entry name" value="SIS"/>
    <property type="match status" value="1"/>
</dbReference>
<comment type="caution">
    <text evidence="3">The sequence shown here is derived from an EMBL/GenBank/DDBJ whole genome shotgun (WGS) entry which is preliminary data.</text>
</comment>
<dbReference type="Gene3D" id="3.40.50.10490">
    <property type="entry name" value="Glucose-6-phosphate isomerase like protein, domain 1"/>
    <property type="match status" value="1"/>
</dbReference>
<evidence type="ECO:0000259" key="2">
    <source>
        <dbReference type="PROSITE" id="PS51464"/>
    </source>
</evidence>
<name>A0AAP2RF96_9EURY</name>
<evidence type="ECO:0000256" key="1">
    <source>
        <dbReference type="ARBA" id="ARBA00009235"/>
    </source>
</evidence>
<reference evidence="3 4" key="1">
    <citation type="submission" date="2017-11" db="EMBL/GenBank/DDBJ databases">
        <title>Isolation and Characterization of Family Methanocellaceae Species from Potential Methane Hydrate Area Offshore Southwestern Taiwan.</title>
        <authorList>
            <person name="Zhang W.-L."/>
            <person name="Chen W.-C."/>
            <person name="Lai M.-C."/>
            <person name="Chen S.-C."/>
        </authorList>
    </citation>
    <scope>NUCLEOTIDE SEQUENCE [LARGE SCALE GENOMIC DNA]</scope>
    <source>
        <strain evidence="3 4">CWC-04</strain>
    </source>
</reference>
<comment type="similarity">
    <text evidence="1">Belongs to the SIS family. PHI subfamily.</text>
</comment>
<dbReference type="SUPFAM" id="SSF53697">
    <property type="entry name" value="SIS domain"/>
    <property type="match status" value="1"/>
</dbReference>
<dbReference type="EMBL" id="PGCK01000009">
    <property type="protein sequence ID" value="MCD1295505.1"/>
    <property type="molecule type" value="Genomic_DNA"/>
</dbReference>
<dbReference type="PROSITE" id="PS51464">
    <property type="entry name" value="SIS"/>
    <property type="match status" value="1"/>
</dbReference>
<dbReference type="InterPro" id="IPR046348">
    <property type="entry name" value="SIS_dom_sf"/>
</dbReference>
<protein>
    <submittedName>
        <fullName evidence="3">6-phospho-3-hexuloisomerase</fullName>
    </submittedName>
</protein>
<dbReference type="NCBIfam" id="TIGR03127">
    <property type="entry name" value="RuMP_HxlB"/>
    <property type="match status" value="1"/>
</dbReference>
<sequence length="217" mass="23980">MQDLTVKAPQDPKYIDNKSLDSNRIMHATINVLADHLRNMSESIDDETMDEFANLLNSANRIFVMGAGRSGLVAKSFAMRLMHIGYQVYVVGEIITPAVSAGDVVIAISGSGNTRTISEFGEICKKLNVKVITVTSNRESVLGRMSDLVVLVDSNSRRTNETEYMERQLSGDHKSLTPLGTVFELTTAVFLDSFIAKLMIVKGVDESHLKMRHTVLE</sequence>
<feature type="domain" description="SIS" evidence="2">
    <location>
        <begin position="52"/>
        <end position="204"/>
    </location>
</feature>
<dbReference type="PANTHER" id="PTHR43443:SF1">
    <property type="entry name" value="3-HEXULOSE-6-PHOSPHATE ISOMERASE"/>
    <property type="match status" value="1"/>
</dbReference>
<dbReference type="InterPro" id="IPR017552">
    <property type="entry name" value="PHI/rmpB"/>
</dbReference>
<dbReference type="GO" id="GO:1901135">
    <property type="term" value="P:carbohydrate derivative metabolic process"/>
    <property type="evidence" value="ECO:0007669"/>
    <property type="project" value="InterPro"/>
</dbReference>
<dbReference type="Proteomes" id="UP001320159">
    <property type="component" value="Unassembled WGS sequence"/>
</dbReference>